<dbReference type="Pfam" id="PF13927">
    <property type="entry name" value="Ig_3"/>
    <property type="match status" value="1"/>
</dbReference>
<dbReference type="SUPFAM" id="SSF49899">
    <property type="entry name" value="Concanavalin A-like lectins/glucanases"/>
    <property type="match status" value="3"/>
</dbReference>
<dbReference type="InterPro" id="IPR003915">
    <property type="entry name" value="PKD_2"/>
</dbReference>
<dbReference type="InterPro" id="IPR003599">
    <property type="entry name" value="Ig_sub"/>
</dbReference>
<feature type="domain" description="MAM" evidence="12">
    <location>
        <begin position="686"/>
        <end position="848"/>
    </location>
</feature>
<keyword evidence="3 11" id="KW-0812">Transmembrane</keyword>
<evidence type="ECO:0000259" key="12">
    <source>
        <dbReference type="PROSITE" id="PS50060"/>
    </source>
</evidence>
<dbReference type="Gene3D" id="2.60.120.200">
    <property type="match status" value="3"/>
</dbReference>
<dbReference type="Pfam" id="PF07679">
    <property type="entry name" value="I-set"/>
    <property type="match status" value="1"/>
</dbReference>
<keyword evidence="6" id="KW-1015">Disulfide bond</keyword>
<comment type="similarity">
    <text evidence="2">Belongs to the polycystin family.</text>
</comment>
<feature type="transmembrane region" description="Helical" evidence="11">
    <location>
        <begin position="70"/>
        <end position="91"/>
    </location>
</feature>
<feature type="transmembrane region" description="Helical" evidence="11">
    <location>
        <begin position="456"/>
        <end position="481"/>
    </location>
</feature>
<feature type="disulfide bond" evidence="9">
    <location>
        <begin position="175"/>
        <end position="186"/>
    </location>
</feature>
<dbReference type="Gene3D" id="1.10.287.70">
    <property type="match status" value="1"/>
</dbReference>
<evidence type="ECO:0000256" key="2">
    <source>
        <dbReference type="ARBA" id="ARBA00007200"/>
    </source>
</evidence>
<dbReference type="SMART" id="SM00408">
    <property type="entry name" value="IGc2"/>
    <property type="match status" value="2"/>
</dbReference>
<dbReference type="InterPro" id="IPR013783">
    <property type="entry name" value="Ig-like_fold"/>
</dbReference>
<dbReference type="InterPro" id="IPR046791">
    <property type="entry name" value="Polycystin_dom"/>
</dbReference>
<feature type="transmembrane region" description="Helical" evidence="11">
    <location>
        <begin position="368"/>
        <end position="389"/>
    </location>
</feature>
<feature type="transmembrane region" description="Helical" evidence="11">
    <location>
        <begin position="524"/>
        <end position="542"/>
    </location>
</feature>
<dbReference type="PROSITE" id="PS50835">
    <property type="entry name" value="IG_LIKE"/>
    <property type="match status" value="2"/>
</dbReference>
<dbReference type="InterPro" id="IPR013320">
    <property type="entry name" value="ConA-like_dom_sf"/>
</dbReference>
<dbReference type="PANTHER" id="PTHR23282">
    <property type="entry name" value="APICAL ENDOSOMAL GLYCOPROTEIN PRECURSOR"/>
    <property type="match status" value="1"/>
</dbReference>
<comment type="subcellular location">
    <subcellularLocation>
        <location evidence="1">Membrane</location>
        <topology evidence="1">Multi-pass membrane protein</topology>
    </subcellularLocation>
</comment>
<dbReference type="InterPro" id="IPR013098">
    <property type="entry name" value="Ig_I-set"/>
</dbReference>
<reference evidence="14" key="1">
    <citation type="submission" date="2019-08" db="EMBL/GenBank/DDBJ databases">
        <title>The improved chromosome-level genome for the pearl oyster Pinctada fucata martensii using PacBio sequencing and Hi-C.</title>
        <authorList>
            <person name="Zheng Z."/>
        </authorList>
    </citation>
    <scope>NUCLEOTIDE SEQUENCE</scope>
    <source>
        <strain evidence="14">ZZ-2019</strain>
        <tissue evidence="14">Adductor muscle</tissue>
    </source>
</reference>
<evidence type="ECO:0000256" key="11">
    <source>
        <dbReference type="SAM" id="Phobius"/>
    </source>
</evidence>
<evidence type="ECO:0000256" key="4">
    <source>
        <dbReference type="ARBA" id="ARBA00022989"/>
    </source>
</evidence>
<evidence type="ECO:0000256" key="3">
    <source>
        <dbReference type="ARBA" id="ARBA00022692"/>
    </source>
</evidence>
<protein>
    <submittedName>
        <fullName evidence="14">Uncharacterized protein</fullName>
    </submittedName>
</protein>
<feature type="transmembrane region" description="Helical" evidence="11">
    <location>
        <begin position="324"/>
        <end position="348"/>
    </location>
</feature>
<organism evidence="14 15">
    <name type="scientific">Pinctada imbricata</name>
    <name type="common">Atlantic pearl-oyster</name>
    <name type="synonym">Pinctada martensii</name>
    <dbReference type="NCBI Taxonomy" id="66713"/>
    <lineage>
        <taxon>Eukaryota</taxon>
        <taxon>Metazoa</taxon>
        <taxon>Spiralia</taxon>
        <taxon>Lophotrochozoa</taxon>
        <taxon>Mollusca</taxon>
        <taxon>Bivalvia</taxon>
        <taxon>Autobranchia</taxon>
        <taxon>Pteriomorphia</taxon>
        <taxon>Pterioida</taxon>
        <taxon>Pterioidea</taxon>
        <taxon>Pteriidae</taxon>
        <taxon>Pinctada</taxon>
    </lineage>
</organism>
<proteinExistence type="inferred from homology"/>
<evidence type="ECO:0000256" key="9">
    <source>
        <dbReference type="PIRSR" id="PIRSR603915-2"/>
    </source>
</evidence>
<comment type="caution">
    <text evidence="14">The sequence shown here is derived from an EMBL/GenBank/DDBJ whole genome shotgun (WGS) entry which is preliminary data.</text>
</comment>
<dbReference type="AlphaFoldDB" id="A0AA89C1B6"/>
<name>A0AA89C1B6_PINIB</name>
<feature type="region of interest" description="Disordered" evidence="10">
    <location>
        <begin position="1136"/>
        <end position="1176"/>
    </location>
</feature>
<dbReference type="Proteomes" id="UP001186944">
    <property type="component" value="Unassembled WGS sequence"/>
</dbReference>
<keyword evidence="4 11" id="KW-1133">Transmembrane helix</keyword>
<dbReference type="Pfam" id="PF00629">
    <property type="entry name" value="MAM"/>
    <property type="match status" value="3"/>
</dbReference>
<dbReference type="SMART" id="SM00409">
    <property type="entry name" value="IG"/>
    <property type="match status" value="2"/>
</dbReference>
<gene>
    <name evidence="14" type="ORF">FSP39_012634</name>
</gene>
<evidence type="ECO:0000256" key="7">
    <source>
        <dbReference type="ARBA" id="ARBA00023180"/>
    </source>
</evidence>
<dbReference type="InterPro" id="IPR007110">
    <property type="entry name" value="Ig-like_dom"/>
</dbReference>
<dbReference type="SUPFAM" id="SSF48726">
    <property type="entry name" value="Immunoglobulin"/>
    <property type="match status" value="2"/>
</dbReference>
<sequence>MIESSMALTSNAEVVVSKEVKWDNEDKRRAKSAIRNAMRMEMLHKDEPPTEEVLRTSKLRRMQEIHAQKVFVELVLFGVYAFVIYAISYIGRDQRAFTLKNHLENTFITKCNPSFDMVNTSSDYLDWLNRVFVPNFYPYDDCRGHHKEYAYTSDCANIRLGPPRLRQIRVRSEACATPIVPIVGSCYPSYDTKHEDRASYCPGWEESKTNCSINTGKYFSNLSVWSHIDAEQLQAVGTNGEYNAYSGGGYVLTFPSTHLYAEEMVSQMPHSKWLDRGTRAVFLEFTLYNPNVNLFTYVLILTEFPETGSVFRWVNIHAFRPYDFVGSTGTLSIFCYLVFIIILVISTFKTLRDLKNNRCTFFKQPWNVIDLLCNLLSYATIALYVLRTISTKAVMDDFLENLAKNKFTYFQRVVILNFTVENFLAILVFVATIRILKILGYNKRLTEIISVITNAIWDLAGFGVVFAVVFMAYVLYGFLLFGRSLEGYKSVFLAFGTLTNTLIGKNKLDTSVRSVPGIAQLYYFTYNFVVLWTVMTMFAAILNKSIEEVRNQMKRQPTVYGVFDMFTDSVRSLFGGAFMRSKGKPQSTKELPEFINNSSETRTVPLGSQISDICLATGKPTPTLTVYKKDSVGCFKNGTSSVGNITNFIDRFSPTDAGTYTCEAKNSLGTVYKDVTLSSRNSKDVVTCTFEGQDICNWYQSKSDGTDWIRGTGSTSTLGTGPSFDHTFQSTGRGRYMYMKASNSAANTAARLESLYIPTNTVQCLSLWYNMHGPDIGKLSILSKDCSGNETELLSLSGDQGLNWQEVKINISANSKGQQLVIEALRGKGIYGDIAIDDVNLSDTPCPQSDTVPRFLVQNETIQVTAGRAFTLNCAVTGKPAASLVWEKDGSCQTQAQALGSNNKDTYTVNSAKLVDGGVYKCTAKNRKGTAEKYITVNVNDPQSTCNFDDGSLSKCRWTQTTDDRFDFLFRSIQTPSSDTGPNADHTHANSNGQYIFLESSNPAQVGDSAGIKSDLLPAGSPVCIDFWYNMYGTEMGDLNVFVLGCSSSTKKDKVWSISGNQGTDWHPTCFKVENRTEDFNIIIQATVGTGYHSDVAIDDVKLKIGDNCTCSIHSYSDFETTQMKDWKQSTSDDFDWTRGVGETQSSSTGPSGDHTSGSGHYMYTEASSPRNPGDVAELVSKTLPANQEYCFSMWYNMYGSSMGRLSVYTQHGTKKSTVLTKSGDQGSSWHSYRVTIPLQTTPFTVHIAGTRGSGYYSDMAIDDVRIDEGRC</sequence>
<dbReference type="GO" id="GO:0005509">
    <property type="term" value="F:calcium ion binding"/>
    <property type="evidence" value="ECO:0007669"/>
    <property type="project" value="InterPro"/>
</dbReference>
<dbReference type="InterPro" id="IPR036179">
    <property type="entry name" value="Ig-like_dom_sf"/>
</dbReference>
<accession>A0AA89C1B6</accession>
<keyword evidence="8" id="KW-0393">Immunoglobulin domain</keyword>
<feature type="compositionally biased region" description="Polar residues" evidence="10">
    <location>
        <begin position="1143"/>
        <end position="1159"/>
    </location>
</feature>
<evidence type="ECO:0000259" key="13">
    <source>
        <dbReference type="PROSITE" id="PS50835"/>
    </source>
</evidence>
<dbReference type="InterPro" id="IPR013122">
    <property type="entry name" value="PKD1_2_channel"/>
</dbReference>
<dbReference type="InterPro" id="IPR000998">
    <property type="entry name" value="MAM_dom"/>
</dbReference>
<dbReference type="FunFam" id="2.60.40.10:FF:000032">
    <property type="entry name" value="palladin isoform X1"/>
    <property type="match status" value="1"/>
</dbReference>
<feature type="domain" description="Ig-like" evidence="13">
    <location>
        <begin position="592"/>
        <end position="678"/>
    </location>
</feature>
<dbReference type="PRINTS" id="PR01433">
    <property type="entry name" value="POLYCYSTIN2"/>
</dbReference>
<feature type="domain" description="Ig-like" evidence="13">
    <location>
        <begin position="853"/>
        <end position="938"/>
    </location>
</feature>
<dbReference type="Gene3D" id="2.60.40.10">
    <property type="entry name" value="Immunoglobulins"/>
    <property type="match status" value="2"/>
</dbReference>
<keyword evidence="15" id="KW-1185">Reference proteome</keyword>
<evidence type="ECO:0000256" key="10">
    <source>
        <dbReference type="SAM" id="MobiDB-lite"/>
    </source>
</evidence>
<dbReference type="GO" id="GO:0016020">
    <property type="term" value="C:membrane"/>
    <property type="evidence" value="ECO:0007669"/>
    <property type="project" value="UniProtKB-SubCell"/>
</dbReference>
<dbReference type="CDD" id="cd06263">
    <property type="entry name" value="MAM"/>
    <property type="match status" value="3"/>
</dbReference>
<dbReference type="SMART" id="SM00137">
    <property type="entry name" value="MAM"/>
    <property type="match status" value="3"/>
</dbReference>
<feature type="transmembrane region" description="Helical" evidence="11">
    <location>
        <begin position="409"/>
        <end position="436"/>
    </location>
</feature>
<evidence type="ECO:0000256" key="5">
    <source>
        <dbReference type="ARBA" id="ARBA00023136"/>
    </source>
</evidence>
<dbReference type="PROSITE" id="PS50060">
    <property type="entry name" value="MAM_2"/>
    <property type="match status" value="3"/>
</dbReference>
<dbReference type="InterPro" id="IPR051560">
    <property type="entry name" value="MAM_domain-containing"/>
</dbReference>
<dbReference type="Pfam" id="PF20519">
    <property type="entry name" value="Polycystin_dom"/>
    <property type="match status" value="1"/>
</dbReference>
<evidence type="ECO:0000313" key="14">
    <source>
        <dbReference type="EMBL" id="KAK3090552.1"/>
    </source>
</evidence>
<evidence type="ECO:0000256" key="1">
    <source>
        <dbReference type="ARBA" id="ARBA00004141"/>
    </source>
</evidence>
<feature type="domain" description="MAM" evidence="12">
    <location>
        <begin position="1115"/>
        <end position="1272"/>
    </location>
</feature>
<keyword evidence="5 11" id="KW-0472">Membrane</keyword>
<dbReference type="EMBL" id="VSWD01000010">
    <property type="protein sequence ID" value="KAK3090552.1"/>
    <property type="molecule type" value="Genomic_DNA"/>
</dbReference>
<dbReference type="Pfam" id="PF08016">
    <property type="entry name" value="PKD_channel"/>
    <property type="match status" value="1"/>
</dbReference>
<keyword evidence="7" id="KW-0325">Glycoprotein</keyword>
<feature type="domain" description="MAM" evidence="12">
    <location>
        <begin position="944"/>
        <end position="1111"/>
    </location>
</feature>
<evidence type="ECO:0000256" key="6">
    <source>
        <dbReference type="ARBA" id="ARBA00023157"/>
    </source>
</evidence>
<evidence type="ECO:0000313" key="15">
    <source>
        <dbReference type="Proteomes" id="UP001186944"/>
    </source>
</evidence>
<dbReference type="PANTHER" id="PTHR23282:SF142">
    <property type="entry name" value="MAM DOMAIN-CONTAINING PROTEIN"/>
    <property type="match status" value="1"/>
</dbReference>
<evidence type="ECO:0000256" key="8">
    <source>
        <dbReference type="ARBA" id="ARBA00023319"/>
    </source>
</evidence>
<dbReference type="InterPro" id="IPR003598">
    <property type="entry name" value="Ig_sub2"/>
</dbReference>